<protein>
    <submittedName>
        <fullName evidence="2">Type IV conjugative transfer system protein TraV</fullName>
    </submittedName>
</protein>
<keyword evidence="1" id="KW-0732">Signal</keyword>
<sequence length="160" mass="17472">MIMNLSRMYFSIAALLLLSGCTAGMNDDFSCNAIDGETRCVSMTDINTAVDNGQYRTDHKGNIIVEANRAAATVISTTLPLSPPITLIPPQATVIDAPTVAFTTQAAPSGQPTRQREEVREITVFPYIDTEGNYHATSVIYTVLQHSQWQPFPIAIQPQQ</sequence>
<dbReference type="NCBIfam" id="TIGR02747">
    <property type="entry name" value="TraV"/>
    <property type="match status" value="1"/>
</dbReference>
<evidence type="ECO:0000313" key="3">
    <source>
        <dbReference type="Proteomes" id="UP000234420"/>
    </source>
</evidence>
<dbReference type="AlphaFoldDB" id="A0A2N4UNK5"/>
<keyword evidence="3" id="KW-1185">Reference proteome</keyword>
<gene>
    <name evidence="2" type="primary">traV</name>
    <name evidence="2" type="ORF">CIK00_17430</name>
</gene>
<evidence type="ECO:0000256" key="1">
    <source>
        <dbReference type="SAM" id="SignalP"/>
    </source>
</evidence>
<dbReference type="InterPro" id="IPR014118">
    <property type="entry name" value="T4SS_TraV"/>
</dbReference>
<dbReference type="Proteomes" id="UP000234420">
    <property type="component" value="Unassembled WGS sequence"/>
</dbReference>
<reference evidence="2 3" key="1">
    <citation type="journal article" date="2018" name="Syst. Appl. Microbiol.">
        <title>Photobacterium carnosum sp. nov., isolated from spoiled modified atmosphere packaged poultry meat.</title>
        <authorList>
            <person name="Hilgarth M."/>
            <person name="Fuertes S."/>
            <person name="Ehrmann M."/>
            <person name="Vogel R.F."/>
        </authorList>
    </citation>
    <scope>NUCLEOTIDE SEQUENCE [LARGE SCALE GENOMIC DNA]</scope>
    <source>
        <strain evidence="2 3">TMW 2.2021</strain>
    </source>
</reference>
<comment type="caution">
    <text evidence="2">The sequence shown here is derived from an EMBL/GenBank/DDBJ whole genome shotgun (WGS) entry which is preliminary data.</text>
</comment>
<dbReference type="EMBL" id="NPIB01000027">
    <property type="protein sequence ID" value="PLC56604.1"/>
    <property type="molecule type" value="Genomic_DNA"/>
</dbReference>
<feature type="chain" id="PRO_5014898037" evidence="1">
    <location>
        <begin position="24"/>
        <end position="160"/>
    </location>
</feature>
<proteinExistence type="predicted"/>
<accession>A0A2N4UNK5</accession>
<dbReference type="Pfam" id="PF09676">
    <property type="entry name" value="TraV"/>
    <property type="match status" value="1"/>
</dbReference>
<feature type="signal peptide" evidence="1">
    <location>
        <begin position="1"/>
        <end position="23"/>
    </location>
</feature>
<evidence type="ECO:0000313" key="2">
    <source>
        <dbReference type="EMBL" id="PLC56604.1"/>
    </source>
</evidence>
<dbReference type="PROSITE" id="PS51257">
    <property type="entry name" value="PROKAR_LIPOPROTEIN"/>
    <property type="match status" value="1"/>
</dbReference>
<name>A0A2N4UNK5_9GAMM</name>
<organism evidence="2 3">
    <name type="scientific">Photobacterium carnosum</name>
    <dbReference type="NCBI Taxonomy" id="2023717"/>
    <lineage>
        <taxon>Bacteria</taxon>
        <taxon>Pseudomonadati</taxon>
        <taxon>Pseudomonadota</taxon>
        <taxon>Gammaproteobacteria</taxon>
        <taxon>Vibrionales</taxon>
        <taxon>Vibrionaceae</taxon>
        <taxon>Photobacterium</taxon>
    </lineage>
</organism>